<evidence type="ECO:0000259" key="1">
    <source>
        <dbReference type="Pfam" id="PF01863"/>
    </source>
</evidence>
<protein>
    <submittedName>
        <fullName evidence="2">Predicted metal-dependent hydrolase</fullName>
    </submittedName>
</protein>
<dbReference type="CDD" id="cd07344">
    <property type="entry name" value="M48_yhfN_like"/>
    <property type="match status" value="1"/>
</dbReference>
<dbReference type="InterPro" id="IPR002725">
    <property type="entry name" value="YgjP-like_metallopeptidase"/>
</dbReference>
<dbReference type="Gene3D" id="3.30.2010.10">
    <property type="entry name" value="Metalloproteases ('zincins'), catalytic domain"/>
    <property type="match status" value="1"/>
</dbReference>
<dbReference type="EMBL" id="UOEW01000150">
    <property type="protein sequence ID" value="VAW36757.1"/>
    <property type="molecule type" value="Genomic_DNA"/>
</dbReference>
<evidence type="ECO:0000313" key="2">
    <source>
        <dbReference type="EMBL" id="VAW36757.1"/>
    </source>
</evidence>
<reference evidence="2" key="1">
    <citation type="submission" date="2018-06" db="EMBL/GenBank/DDBJ databases">
        <authorList>
            <person name="Zhirakovskaya E."/>
        </authorList>
    </citation>
    <scope>NUCLEOTIDE SEQUENCE</scope>
</reference>
<name>A0A3B0VEQ0_9ZZZZ</name>
<gene>
    <name evidence="2" type="ORF">MNBD_GAMMA01-2076</name>
</gene>
<dbReference type="GO" id="GO:0016787">
    <property type="term" value="F:hydrolase activity"/>
    <property type="evidence" value="ECO:0007669"/>
    <property type="project" value="UniProtKB-KW"/>
</dbReference>
<keyword evidence="2" id="KW-0378">Hydrolase</keyword>
<proteinExistence type="predicted"/>
<sequence>MPLKTTESLSIQNKKIVYKLLRSKKRKRSLSMQLKTNGQIQLSVPYHTKINVIEDFIVTKYQWIRNKQIEQSVQPKPVTLLYHDAAKHLYKGVEYPLRLITSNQTKVEINNNYINIFHRKNTSIKNILTKWYRQQSLQYFSQRTHLFANSYNFPKVQAIKVRNMKARWGSCSSSAVITYNIHLLKATPAMIDYVIIHELCHLIHPNHSARFYALQAQINPTWKQQKQLLHQQEYAIIPI</sequence>
<accession>A0A3B0VEQ0</accession>
<dbReference type="AlphaFoldDB" id="A0A3B0VEQ0"/>
<dbReference type="InterPro" id="IPR053136">
    <property type="entry name" value="UTP_pyrophosphatase-like"/>
</dbReference>
<dbReference type="PANTHER" id="PTHR30399:SF1">
    <property type="entry name" value="UTP PYROPHOSPHATASE"/>
    <property type="match status" value="1"/>
</dbReference>
<organism evidence="2">
    <name type="scientific">hydrothermal vent metagenome</name>
    <dbReference type="NCBI Taxonomy" id="652676"/>
    <lineage>
        <taxon>unclassified sequences</taxon>
        <taxon>metagenomes</taxon>
        <taxon>ecological metagenomes</taxon>
    </lineage>
</organism>
<feature type="domain" description="YgjP-like metallopeptidase" evidence="1">
    <location>
        <begin position="29"/>
        <end position="231"/>
    </location>
</feature>
<dbReference type="Pfam" id="PF01863">
    <property type="entry name" value="YgjP-like"/>
    <property type="match status" value="1"/>
</dbReference>
<dbReference type="PANTHER" id="PTHR30399">
    <property type="entry name" value="UNCHARACTERIZED PROTEIN YGJP"/>
    <property type="match status" value="1"/>
</dbReference>